<dbReference type="CDD" id="cd00077">
    <property type="entry name" value="HDc"/>
    <property type="match status" value="1"/>
</dbReference>
<evidence type="ECO:0008006" key="7">
    <source>
        <dbReference type="Google" id="ProtNLM"/>
    </source>
</evidence>
<dbReference type="Gene3D" id="1.10.3210.10">
    <property type="entry name" value="Hypothetical protein af1432"/>
    <property type="match status" value="1"/>
</dbReference>
<dbReference type="SMART" id="SM00086">
    <property type="entry name" value="PAC"/>
    <property type="match status" value="2"/>
</dbReference>
<dbReference type="Proteomes" id="UP000245368">
    <property type="component" value="Chromosome"/>
</dbReference>
<gene>
    <name evidence="5" type="ORF">DKM44_07970</name>
</gene>
<dbReference type="SMART" id="SM00091">
    <property type="entry name" value="PAS"/>
    <property type="match status" value="1"/>
</dbReference>
<dbReference type="SUPFAM" id="SSF55781">
    <property type="entry name" value="GAF domain-like"/>
    <property type="match status" value="1"/>
</dbReference>
<sequence>MRLGARPGAAVSGKTAAAVLGPLGQPAQLGHRDDHRRSGRHPLRERQRAEHSGLCAERPDRPERLRPDSPGRAQASRQAIAQLAATGVTDTAVRRFLHRDGHWVWLECVGRDLRGHEAIGGILVNSRDVSARVAAEQAREASIRALEESERNFRRLADHSTDLVRQYAPDGRLEYCSPNVRDLLGYSSEEMLSAGPFHLVYEDDRPALQQAFERRFHRRSELEKFEYRLRHKDGSLVWVETTFKAVYDPLTGKELAFNGTTRDIRQRKQAQLEVKAQLNRYRQLLDFTASLEQRTTRLELVQEVLHKCLFLTEYDYACAFDFSAGHLALLASAGTLPPALTTSLQDFQQLPFAEPVCTALRRREAYFIAPDAALLSPPEALPRAHWRSVCLLPIAQEGDLSVILVFGTDQDAAISQETRQLLPTVAARLSRALERSHHIEQLNTSREETLRALGLALEYRDYETKGHTDRVVDFTERLGRALGFGGDDLDALRWGAFLHDTGKVAIPDAILLKPGQLTPEEWAVIKRHPTIGYEMLHHIPSLPPITLEVVLYHQERWNGSGYPKGLSGSDIPLAARVFAVVDVYDALTSARPYKQAWTPAQAAEQLRREAGVLLDERVVQRFLDLLALEEGPLAPGAEDHHE</sequence>
<feature type="compositionally biased region" description="Basic and acidic residues" evidence="1">
    <location>
        <begin position="30"/>
        <end position="69"/>
    </location>
</feature>
<dbReference type="OrthoDB" id="9798833at2"/>
<dbReference type="InterPro" id="IPR001610">
    <property type="entry name" value="PAC"/>
</dbReference>
<dbReference type="InterPro" id="IPR003607">
    <property type="entry name" value="HD/PDEase_dom"/>
</dbReference>
<dbReference type="InterPro" id="IPR029016">
    <property type="entry name" value="GAF-like_dom_sf"/>
</dbReference>
<dbReference type="KEGG" id="dez:DKM44_07970"/>
<evidence type="ECO:0000313" key="6">
    <source>
        <dbReference type="Proteomes" id="UP000245368"/>
    </source>
</evidence>
<dbReference type="Gene3D" id="3.30.450.40">
    <property type="match status" value="1"/>
</dbReference>
<keyword evidence="6" id="KW-1185">Reference proteome</keyword>
<dbReference type="PROSITE" id="PS50112">
    <property type="entry name" value="PAS"/>
    <property type="match status" value="1"/>
</dbReference>
<dbReference type="SMART" id="SM00471">
    <property type="entry name" value="HDc"/>
    <property type="match status" value="1"/>
</dbReference>
<dbReference type="EMBL" id="CP029494">
    <property type="protein sequence ID" value="AWN23169.1"/>
    <property type="molecule type" value="Genomic_DNA"/>
</dbReference>
<evidence type="ECO:0000259" key="4">
    <source>
        <dbReference type="PROSITE" id="PS51832"/>
    </source>
</evidence>
<dbReference type="InterPro" id="IPR013655">
    <property type="entry name" value="PAS_fold_3"/>
</dbReference>
<evidence type="ECO:0000256" key="1">
    <source>
        <dbReference type="SAM" id="MobiDB-lite"/>
    </source>
</evidence>
<organism evidence="5 6">
    <name type="scientific">Deinococcus irradiatisoli</name>
    <dbReference type="NCBI Taxonomy" id="2202254"/>
    <lineage>
        <taxon>Bacteria</taxon>
        <taxon>Thermotogati</taxon>
        <taxon>Deinococcota</taxon>
        <taxon>Deinococci</taxon>
        <taxon>Deinococcales</taxon>
        <taxon>Deinococcaceae</taxon>
        <taxon>Deinococcus</taxon>
    </lineage>
</organism>
<dbReference type="PROSITE" id="PS51832">
    <property type="entry name" value="HD_GYP"/>
    <property type="match status" value="1"/>
</dbReference>
<dbReference type="InterPro" id="IPR037522">
    <property type="entry name" value="HD_GYP_dom"/>
</dbReference>
<dbReference type="InterPro" id="IPR035965">
    <property type="entry name" value="PAS-like_dom_sf"/>
</dbReference>
<name>A0A2Z3JJS9_9DEIO</name>
<dbReference type="SUPFAM" id="SSF109604">
    <property type="entry name" value="HD-domain/PDEase-like"/>
    <property type="match status" value="1"/>
</dbReference>
<dbReference type="CDD" id="cd00130">
    <property type="entry name" value="PAS"/>
    <property type="match status" value="1"/>
</dbReference>
<dbReference type="PANTHER" id="PTHR45228">
    <property type="entry name" value="CYCLIC DI-GMP PHOSPHODIESTERASE TM_0186-RELATED"/>
    <property type="match status" value="1"/>
</dbReference>
<dbReference type="InterPro" id="IPR052020">
    <property type="entry name" value="Cyclic_di-GMP/3'3'-cGAMP_PDE"/>
</dbReference>
<dbReference type="Pfam" id="PF08447">
    <property type="entry name" value="PAS_3"/>
    <property type="match status" value="1"/>
</dbReference>
<dbReference type="PANTHER" id="PTHR45228:SF8">
    <property type="entry name" value="TWO-COMPONENT RESPONSE REGULATOR-RELATED"/>
    <property type="match status" value="1"/>
</dbReference>
<dbReference type="NCBIfam" id="TIGR00229">
    <property type="entry name" value="sensory_box"/>
    <property type="match status" value="1"/>
</dbReference>
<protein>
    <recommendedName>
        <fullName evidence="7">PAS domain S-box protein</fullName>
    </recommendedName>
</protein>
<evidence type="ECO:0000259" key="2">
    <source>
        <dbReference type="PROSITE" id="PS50112"/>
    </source>
</evidence>
<dbReference type="InterPro" id="IPR000014">
    <property type="entry name" value="PAS"/>
</dbReference>
<evidence type="ECO:0000313" key="5">
    <source>
        <dbReference type="EMBL" id="AWN23169.1"/>
    </source>
</evidence>
<reference evidence="5 6" key="1">
    <citation type="submission" date="2018-05" db="EMBL/GenBank/DDBJ databases">
        <title>Complete Genome Sequence of Deinococcus sp. strain 17bor-2.</title>
        <authorList>
            <person name="Srinivasan S."/>
        </authorList>
    </citation>
    <scope>NUCLEOTIDE SEQUENCE [LARGE SCALE GENOMIC DNA]</scope>
    <source>
        <strain evidence="5 6">17bor-2</strain>
    </source>
</reference>
<feature type="region of interest" description="Disordered" evidence="1">
    <location>
        <begin position="1"/>
        <end position="76"/>
    </location>
</feature>
<feature type="domain" description="PAC" evidence="3">
    <location>
        <begin position="223"/>
        <end position="276"/>
    </location>
</feature>
<dbReference type="AlphaFoldDB" id="A0A2Z3JJS9"/>
<dbReference type="Pfam" id="PF13487">
    <property type="entry name" value="HD_5"/>
    <property type="match status" value="1"/>
</dbReference>
<proteinExistence type="predicted"/>
<accession>A0A2Z3JJS9</accession>
<feature type="domain" description="PAS" evidence="2">
    <location>
        <begin position="149"/>
        <end position="219"/>
    </location>
</feature>
<dbReference type="Gene3D" id="3.30.450.20">
    <property type="entry name" value="PAS domain"/>
    <property type="match status" value="2"/>
</dbReference>
<dbReference type="InterPro" id="IPR000700">
    <property type="entry name" value="PAS-assoc_C"/>
</dbReference>
<evidence type="ECO:0000259" key="3">
    <source>
        <dbReference type="PROSITE" id="PS50113"/>
    </source>
</evidence>
<dbReference type="PROSITE" id="PS50113">
    <property type="entry name" value="PAC"/>
    <property type="match status" value="1"/>
</dbReference>
<feature type="domain" description="HD-GYP" evidence="4">
    <location>
        <begin position="442"/>
        <end position="638"/>
    </location>
</feature>
<dbReference type="SUPFAM" id="SSF55785">
    <property type="entry name" value="PYP-like sensor domain (PAS domain)"/>
    <property type="match status" value="2"/>
</dbReference>